<proteinExistence type="predicted"/>
<feature type="domain" description="Phospholipid/glycerol acyltransferase" evidence="1">
    <location>
        <begin position="73"/>
        <end position="191"/>
    </location>
</feature>
<dbReference type="CDD" id="cd07987">
    <property type="entry name" value="LPLAT_MGAT-like"/>
    <property type="match status" value="1"/>
</dbReference>
<reference evidence="3" key="1">
    <citation type="journal article" date="2019" name="Int. J. Syst. Evol. Microbiol.">
        <title>The Global Catalogue of Microorganisms (GCM) 10K type strain sequencing project: providing services to taxonomists for standard genome sequencing and annotation.</title>
        <authorList>
            <consortium name="The Broad Institute Genomics Platform"/>
            <consortium name="The Broad Institute Genome Sequencing Center for Infectious Disease"/>
            <person name="Wu L."/>
            <person name="Ma J."/>
        </authorList>
    </citation>
    <scope>NUCLEOTIDE SEQUENCE [LARGE SCALE GENOMIC DNA]</scope>
    <source>
        <strain evidence="3">JCM 17555</strain>
    </source>
</reference>
<dbReference type="InterPro" id="IPR002123">
    <property type="entry name" value="Plipid/glycerol_acylTrfase"/>
</dbReference>
<gene>
    <name evidence="2" type="ORF">GCM10022278_39440</name>
</gene>
<organism evidence="2 3">
    <name type="scientific">Allohahella marinimesophila</name>
    <dbReference type="NCBI Taxonomy" id="1054972"/>
    <lineage>
        <taxon>Bacteria</taxon>
        <taxon>Pseudomonadati</taxon>
        <taxon>Pseudomonadota</taxon>
        <taxon>Gammaproteobacteria</taxon>
        <taxon>Oceanospirillales</taxon>
        <taxon>Hahellaceae</taxon>
        <taxon>Allohahella</taxon>
    </lineage>
</organism>
<dbReference type="Proteomes" id="UP001501337">
    <property type="component" value="Unassembled WGS sequence"/>
</dbReference>
<name>A0ABP7QAD5_9GAMM</name>
<protein>
    <recommendedName>
        <fullName evidence="1">Phospholipid/glycerol acyltransferase domain-containing protein</fullName>
    </recommendedName>
</protein>
<dbReference type="SMART" id="SM00563">
    <property type="entry name" value="PlsC"/>
    <property type="match status" value="1"/>
</dbReference>
<dbReference type="RefSeq" id="WP_344809658.1">
    <property type="nucleotide sequence ID" value="NZ_BAABBO010000023.1"/>
</dbReference>
<dbReference type="PANTHER" id="PTHR22753:SF14">
    <property type="entry name" value="MONOACYLGLYCEROL_DIACYLGLYCEROL O-ACYLTRANSFERASE"/>
    <property type="match status" value="1"/>
</dbReference>
<dbReference type="PANTHER" id="PTHR22753">
    <property type="entry name" value="TRANSMEMBRANE PROTEIN 68"/>
    <property type="match status" value="1"/>
</dbReference>
<dbReference type="SUPFAM" id="SSF69593">
    <property type="entry name" value="Glycerol-3-phosphate (1)-acyltransferase"/>
    <property type="match status" value="1"/>
</dbReference>
<sequence>MKTRTWLKKRLVSKALDKQLDAIEKPVGSMGYDPWGFNRDTNKIAAAIFSPLFRHYFRVDTTGIERVPATGPVLLVANHSGQLPIDGVLIGYSIATRPVNPRLPRAMVERFFGTVPFLGNLLNQMGGVLGDPVNCASMLDQGEAVIVFPEGVRGSGKPWGKRYQLQHFGEGFVHLAMKYKAPIIPIGVVGCEETIPSLTSLGPLARVLGLPYVPVCFPAVLPAKVRIHFGEPLYFADDDADENEVVARTQTVKNAIEALLREGLIARKSIFF</sequence>
<comment type="caution">
    <text evidence="2">The sequence shown here is derived from an EMBL/GenBank/DDBJ whole genome shotgun (WGS) entry which is preliminary data.</text>
</comment>
<keyword evidence="3" id="KW-1185">Reference proteome</keyword>
<dbReference type="Pfam" id="PF01553">
    <property type="entry name" value="Acyltransferase"/>
    <property type="match status" value="1"/>
</dbReference>
<accession>A0ABP7QAD5</accession>
<evidence type="ECO:0000259" key="1">
    <source>
        <dbReference type="SMART" id="SM00563"/>
    </source>
</evidence>
<evidence type="ECO:0000313" key="3">
    <source>
        <dbReference type="Proteomes" id="UP001501337"/>
    </source>
</evidence>
<dbReference type="EMBL" id="BAABBO010000023">
    <property type="protein sequence ID" value="GAA3978984.1"/>
    <property type="molecule type" value="Genomic_DNA"/>
</dbReference>
<evidence type="ECO:0000313" key="2">
    <source>
        <dbReference type="EMBL" id="GAA3978984.1"/>
    </source>
</evidence>